<dbReference type="SUPFAM" id="SSF50494">
    <property type="entry name" value="Trypsin-like serine proteases"/>
    <property type="match status" value="2"/>
</dbReference>
<dbReference type="PROSITE" id="PS50923">
    <property type="entry name" value="SUSHI"/>
    <property type="match status" value="1"/>
</dbReference>
<dbReference type="GO" id="GO:0006508">
    <property type="term" value="P:proteolysis"/>
    <property type="evidence" value="ECO:0007669"/>
    <property type="project" value="InterPro"/>
</dbReference>
<dbReference type="PROSITE" id="PS01209">
    <property type="entry name" value="LDLRA_1"/>
    <property type="match status" value="1"/>
</dbReference>
<dbReference type="AlphaFoldDB" id="A0AAV0W1A2"/>
<gene>
    <name evidence="6" type="ORF">MEUPH1_LOCUS5828</name>
</gene>
<feature type="domain" description="Peptidase S1" evidence="4">
    <location>
        <begin position="79"/>
        <end position="374"/>
    </location>
</feature>
<dbReference type="GO" id="GO:0004252">
    <property type="term" value="F:serine-type endopeptidase activity"/>
    <property type="evidence" value="ECO:0007669"/>
    <property type="project" value="InterPro"/>
</dbReference>
<dbReference type="Gene3D" id="4.10.400.10">
    <property type="entry name" value="Low-density Lipoprotein Receptor"/>
    <property type="match status" value="1"/>
</dbReference>
<evidence type="ECO:0000259" key="5">
    <source>
        <dbReference type="PROSITE" id="PS50923"/>
    </source>
</evidence>
<reference evidence="6 7" key="1">
    <citation type="submission" date="2023-01" db="EMBL/GenBank/DDBJ databases">
        <authorList>
            <person name="Whitehead M."/>
        </authorList>
    </citation>
    <scope>NUCLEOTIDE SEQUENCE [LARGE SCALE GENOMIC DNA]</scope>
</reference>
<feature type="disulfide bond" evidence="2">
    <location>
        <begin position="39"/>
        <end position="57"/>
    </location>
</feature>
<evidence type="ECO:0000313" key="7">
    <source>
        <dbReference type="Proteomes" id="UP001160148"/>
    </source>
</evidence>
<name>A0AAV0W1A2_9HEMI</name>
<dbReference type="PROSITE" id="PS00134">
    <property type="entry name" value="TRYPSIN_HIS"/>
    <property type="match status" value="1"/>
</dbReference>
<keyword evidence="7" id="KW-1185">Reference proteome</keyword>
<dbReference type="Proteomes" id="UP001160148">
    <property type="component" value="Unassembled WGS sequence"/>
</dbReference>
<evidence type="ECO:0000256" key="2">
    <source>
        <dbReference type="PROSITE-ProRule" id="PRU00124"/>
    </source>
</evidence>
<evidence type="ECO:0000313" key="6">
    <source>
        <dbReference type="EMBL" id="CAI6349241.1"/>
    </source>
</evidence>
<evidence type="ECO:0000256" key="3">
    <source>
        <dbReference type="PROSITE-ProRule" id="PRU00302"/>
    </source>
</evidence>
<comment type="caution">
    <text evidence="3">Lacks conserved residue(s) required for the propagation of feature annotation.</text>
</comment>
<dbReference type="PANTHER" id="PTHR24252">
    <property type="entry name" value="ACROSIN-RELATED"/>
    <property type="match status" value="1"/>
</dbReference>
<dbReference type="SUPFAM" id="SSF57424">
    <property type="entry name" value="LDL receptor-like module"/>
    <property type="match status" value="1"/>
</dbReference>
<dbReference type="InterPro" id="IPR043504">
    <property type="entry name" value="Peptidase_S1_PA_chymotrypsin"/>
</dbReference>
<dbReference type="InterPro" id="IPR009003">
    <property type="entry name" value="Peptidase_S1_PA"/>
</dbReference>
<dbReference type="InterPro" id="IPR001254">
    <property type="entry name" value="Trypsin_dom"/>
</dbReference>
<dbReference type="InterPro" id="IPR018114">
    <property type="entry name" value="TRYPSIN_HIS"/>
</dbReference>
<comment type="caution">
    <text evidence="6">The sequence shown here is derived from an EMBL/GenBank/DDBJ whole genome shotgun (WGS) entry which is preliminary data.</text>
</comment>
<dbReference type="Pfam" id="PF00089">
    <property type="entry name" value="Trypsin"/>
    <property type="match status" value="2"/>
</dbReference>
<dbReference type="Gene3D" id="2.10.70.10">
    <property type="entry name" value="Complement Module, domain 1"/>
    <property type="match status" value="1"/>
</dbReference>
<feature type="domain" description="Peptidase S1" evidence="4">
    <location>
        <begin position="391"/>
        <end position="588"/>
    </location>
</feature>
<protein>
    <submittedName>
        <fullName evidence="6">Uncharacterized protein</fullName>
    </submittedName>
</protein>
<proteinExistence type="predicted"/>
<dbReference type="PANTHER" id="PTHR24252:SF7">
    <property type="entry name" value="HYALIN"/>
    <property type="match status" value="1"/>
</dbReference>
<dbReference type="Gene3D" id="2.40.10.10">
    <property type="entry name" value="Trypsin-like serine proteases"/>
    <property type="match status" value="2"/>
</dbReference>
<dbReference type="InterPro" id="IPR002172">
    <property type="entry name" value="LDrepeatLR_classA_rpt"/>
</dbReference>
<dbReference type="PROSITE" id="PS50068">
    <property type="entry name" value="LDLRA_2"/>
    <property type="match status" value="1"/>
</dbReference>
<dbReference type="InterPro" id="IPR036055">
    <property type="entry name" value="LDL_receptor-like_sf"/>
</dbReference>
<dbReference type="SMART" id="SM00192">
    <property type="entry name" value="LDLa"/>
    <property type="match status" value="1"/>
</dbReference>
<dbReference type="InterPro" id="IPR035976">
    <property type="entry name" value="Sushi/SCR/CCP_sf"/>
</dbReference>
<feature type="domain" description="Sushi" evidence="5">
    <location>
        <begin position="306"/>
        <end position="377"/>
    </location>
</feature>
<dbReference type="EMBL" id="CARXXK010000001">
    <property type="protein sequence ID" value="CAI6349241.1"/>
    <property type="molecule type" value="Genomic_DNA"/>
</dbReference>
<dbReference type="InterPro" id="IPR023415">
    <property type="entry name" value="LDLR_class-A_CS"/>
</dbReference>
<keyword evidence="3" id="KW-0768">Sushi</keyword>
<evidence type="ECO:0000256" key="1">
    <source>
        <dbReference type="ARBA" id="ARBA00023157"/>
    </source>
</evidence>
<keyword evidence="1 2" id="KW-1015">Disulfide bond</keyword>
<evidence type="ECO:0000259" key="4">
    <source>
        <dbReference type="PROSITE" id="PS50240"/>
    </source>
</evidence>
<dbReference type="Pfam" id="PF00057">
    <property type="entry name" value="Ldl_recept_a"/>
    <property type="match status" value="1"/>
</dbReference>
<organism evidence="6 7">
    <name type="scientific">Macrosiphum euphorbiae</name>
    <name type="common">potato aphid</name>
    <dbReference type="NCBI Taxonomy" id="13131"/>
    <lineage>
        <taxon>Eukaryota</taxon>
        <taxon>Metazoa</taxon>
        <taxon>Ecdysozoa</taxon>
        <taxon>Arthropoda</taxon>
        <taxon>Hexapoda</taxon>
        <taxon>Insecta</taxon>
        <taxon>Pterygota</taxon>
        <taxon>Neoptera</taxon>
        <taxon>Paraneoptera</taxon>
        <taxon>Hemiptera</taxon>
        <taxon>Sternorrhyncha</taxon>
        <taxon>Aphidomorpha</taxon>
        <taxon>Aphidoidea</taxon>
        <taxon>Aphididae</taxon>
        <taxon>Macrosiphini</taxon>
        <taxon>Macrosiphum</taxon>
    </lineage>
</organism>
<dbReference type="SUPFAM" id="SSF57535">
    <property type="entry name" value="Complement control module/SCR domain"/>
    <property type="match status" value="1"/>
</dbReference>
<dbReference type="SMART" id="SM00020">
    <property type="entry name" value="Tryp_SPc"/>
    <property type="match status" value="2"/>
</dbReference>
<accession>A0AAV0W1A2</accession>
<dbReference type="InterPro" id="IPR000436">
    <property type="entry name" value="Sushi_SCR_CCP_dom"/>
</dbReference>
<dbReference type="PROSITE" id="PS50240">
    <property type="entry name" value="TRYPSIN_DOM"/>
    <property type="match status" value="2"/>
</dbReference>
<sequence length="588" mass="65261">MKVTYSWIIYSCLSFGSGILCDRKDDDSCSINEEDKFYCSNGLCIKSSWVCDGHKDCSDGSDENKELCALYGYAPNMPMNCGRVNIKNQVTLKKDIANIGTAPWNVGIYRLNKENSNYELICGGSIISPNLVVSVAHCFWQEGMLSKKISINDGLYKISVGKYERNFTVIGNDLTQIMNVSMIHLKRGYNGPTGFHAEDIAIIVLQDRVSFSNGVSPVCVDWNGEYNIVNGDEGKMVSWGNMEKNISNPDLFEISLTFIDHETCQKIYRNGFETFVTADKFCAGSKLVSGQGVGKWFSFKDTLCLEMCPPLKSDSLDIKCSHNGVYANCSNSLIPNTTATISCKPLYTAPNGQDENPLELLCQPNGTWNKQLYRCDPTYCGRLYIKNQILINNGYEANIGTAPWNVGIYRNNGLICGGSIISQNLVVTAAHCFWKKGILSKNISIKDGLYKIAVGKYARDFTVIDNDFTKIINVEMIHLNDGYYGPSGFHAADIAIIVSKDRVSFSNGVAPVCIDWYGKYNIANGDRGKIVGWGKTEEGIFSPVLLEESLSYIDHRSCRDMYTNGFENFITIDKFCAGSALGNKISKH</sequence>
<dbReference type="CDD" id="cd00112">
    <property type="entry name" value="LDLa"/>
    <property type="match status" value="1"/>
</dbReference>